<reference evidence="1" key="1">
    <citation type="journal article" date="2014" name="Int. J. Syst. Evol. Microbiol.">
        <title>Complete genome sequence of Corynebacterium casei LMG S-19264T (=DSM 44701T), isolated from a smear-ripened cheese.</title>
        <authorList>
            <consortium name="US DOE Joint Genome Institute (JGI-PGF)"/>
            <person name="Walter F."/>
            <person name="Albersmeier A."/>
            <person name="Kalinowski J."/>
            <person name="Ruckert C."/>
        </authorList>
    </citation>
    <scope>NUCLEOTIDE SEQUENCE</scope>
    <source>
        <strain evidence="1">CCM 8711</strain>
    </source>
</reference>
<evidence type="ECO:0000313" key="2">
    <source>
        <dbReference type="Proteomes" id="UP000662074"/>
    </source>
</evidence>
<gene>
    <name evidence="1" type="ORF">GCM10011425_11020</name>
</gene>
<comment type="caution">
    <text evidence="1">The sequence shown here is derived from an EMBL/GenBank/DDBJ whole genome shotgun (WGS) entry which is preliminary data.</text>
</comment>
<sequence length="148" mass="17152">MDIIEIRKIFNTGNQQEIEMMARNILVHGRSHEYMRRLSHCADEFNSLLSIFKPDDKDYLALVYIFADHLKEIKNGACACSIVKKPMYNSPERLSGILEILDEKPDVDNYGIRVHTRCLACDKEYESTTVESGFGQKVIWNDLPYPTY</sequence>
<dbReference type="EMBL" id="BMDO01000002">
    <property type="protein sequence ID" value="GGI49890.1"/>
    <property type="molecule type" value="Genomic_DNA"/>
</dbReference>
<accession>A0A917J8L0</accession>
<reference evidence="1" key="2">
    <citation type="submission" date="2020-09" db="EMBL/GenBank/DDBJ databases">
        <authorList>
            <person name="Sun Q."/>
            <person name="Sedlacek I."/>
        </authorList>
    </citation>
    <scope>NUCLEOTIDE SEQUENCE</scope>
    <source>
        <strain evidence="1">CCM 8711</strain>
    </source>
</reference>
<evidence type="ECO:0000313" key="1">
    <source>
        <dbReference type="EMBL" id="GGI49890.1"/>
    </source>
</evidence>
<name>A0A917J8L0_9SPHI</name>
<dbReference type="AlphaFoldDB" id="A0A917J8L0"/>
<keyword evidence="2" id="KW-1185">Reference proteome</keyword>
<dbReference type="RefSeq" id="WP_188414604.1">
    <property type="nucleotide sequence ID" value="NZ_BMDO01000002.1"/>
</dbReference>
<proteinExistence type="predicted"/>
<organism evidence="1 2">
    <name type="scientific">Mucilaginibacter galii</name>
    <dbReference type="NCBI Taxonomy" id="2005073"/>
    <lineage>
        <taxon>Bacteria</taxon>
        <taxon>Pseudomonadati</taxon>
        <taxon>Bacteroidota</taxon>
        <taxon>Sphingobacteriia</taxon>
        <taxon>Sphingobacteriales</taxon>
        <taxon>Sphingobacteriaceae</taxon>
        <taxon>Mucilaginibacter</taxon>
    </lineage>
</organism>
<protein>
    <submittedName>
        <fullName evidence="1">Uncharacterized protein</fullName>
    </submittedName>
</protein>
<dbReference type="Proteomes" id="UP000662074">
    <property type="component" value="Unassembled WGS sequence"/>
</dbReference>